<keyword evidence="3" id="KW-0479">Metal-binding</keyword>
<dbReference type="Gene3D" id="3.20.20.70">
    <property type="entry name" value="Aldolase class I"/>
    <property type="match status" value="1"/>
</dbReference>
<proteinExistence type="predicted"/>
<feature type="domain" description="Radical SAM core" evidence="6">
    <location>
        <begin position="17"/>
        <end position="219"/>
    </location>
</feature>
<dbReference type="SFLD" id="SFLDG01067">
    <property type="entry name" value="SPASM/twitch_domain_containing"/>
    <property type="match status" value="1"/>
</dbReference>
<dbReference type="EMBL" id="DUJU01000105">
    <property type="protein sequence ID" value="HIH94184.1"/>
    <property type="molecule type" value="Genomic_DNA"/>
</dbReference>
<dbReference type="InterPro" id="IPR058240">
    <property type="entry name" value="rSAM_sf"/>
</dbReference>
<dbReference type="Proteomes" id="UP000600774">
    <property type="component" value="Unassembled WGS sequence"/>
</dbReference>
<evidence type="ECO:0000256" key="3">
    <source>
        <dbReference type="ARBA" id="ARBA00022723"/>
    </source>
</evidence>
<dbReference type="Pfam" id="PF04055">
    <property type="entry name" value="Radical_SAM"/>
    <property type="match status" value="1"/>
</dbReference>
<evidence type="ECO:0000256" key="5">
    <source>
        <dbReference type="ARBA" id="ARBA00023014"/>
    </source>
</evidence>
<evidence type="ECO:0000313" key="7">
    <source>
        <dbReference type="EMBL" id="HIH94184.1"/>
    </source>
</evidence>
<dbReference type="NCBIfam" id="TIGR04038">
    <property type="entry name" value="tatD_link_rSAM"/>
    <property type="match status" value="1"/>
</dbReference>
<keyword evidence="1" id="KW-0004">4Fe-4S</keyword>
<dbReference type="GO" id="GO:0003824">
    <property type="term" value="F:catalytic activity"/>
    <property type="evidence" value="ECO:0007669"/>
    <property type="project" value="InterPro"/>
</dbReference>
<accession>A0A832SBY7</accession>
<name>A0A832SBY7_9EURY</name>
<dbReference type="CDD" id="cd01335">
    <property type="entry name" value="Radical_SAM"/>
    <property type="match status" value="1"/>
</dbReference>
<dbReference type="SFLD" id="SFLDG01111">
    <property type="entry name" value="Uncharacterised_Radical_SAM_Su"/>
    <property type="match status" value="1"/>
</dbReference>
<reference evidence="7" key="1">
    <citation type="journal article" date="2020" name="bioRxiv">
        <title>A rank-normalized archaeal taxonomy based on genome phylogeny resolves widespread incomplete and uneven classifications.</title>
        <authorList>
            <person name="Rinke C."/>
            <person name="Chuvochina M."/>
            <person name="Mussig A.J."/>
            <person name="Chaumeil P.-A."/>
            <person name="Waite D.W."/>
            <person name="Whitman W.B."/>
            <person name="Parks D.H."/>
            <person name="Hugenholtz P."/>
        </authorList>
    </citation>
    <scope>NUCLEOTIDE SEQUENCE</scope>
    <source>
        <strain evidence="7">UBA8876</strain>
    </source>
</reference>
<dbReference type="InterPro" id="IPR007197">
    <property type="entry name" value="rSAM"/>
</dbReference>
<comment type="caution">
    <text evidence="7">The sequence shown here is derived from an EMBL/GenBank/DDBJ whole genome shotgun (WGS) entry which is preliminary data.</text>
</comment>
<dbReference type="AlphaFoldDB" id="A0A832SBY7"/>
<dbReference type="PANTHER" id="PTHR42836">
    <property type="entry name" value="7-CARBOXY-7-DEAZAGUANINE SYNTHASE"/>
    <property type="match status" value="1"/>
</dbReference>
<evidence type="ECO:0000256" key="2">
    <source>
        <dbReference type="ARBA" id="ARBA00022691"/>
    </source>
</evidence>
<organism evidence="7 8">
    <name type="scientific">Methanosarcina acetivorans</name>
    <dbReference type="NCBI Taxonomy" id="2214"/>
    <lineage>
        <taxon>Archaea</taxon>
        <taxon>Methanobacteriati</taxon>
        <taxon>Methanobacteriota</taxon>
        <taxon>Stenosarchaea group</taxon>
        <taxon>Methanomicrobia</taxon>
        <taxon>Methanosarcinales</taxon>
        <taxon>Methanosarcinaceae</taxon>
        <taxon>Methanosarcina</taxon>
    </lineage>
</organism>
<dbReference type="InterPro" id="IPR013785">
    <property type="entry name" value="Aldolase_TIM"/>
</dbReference>
<dbReference type="PROSITE" id="PS51918">
    <property type="entry name" value="RADICAL_SAM"/>
    <property type="match status" value="1"/>
</dbReference>
<dbReference type="OMA" id="CIFCIRN"/>
<dbReference type="SUPFAM" id="SSF102114">
    <property type="entry name" value="Radical SAM enzymes"/>
    <property type="match status" value="1"/>
</dbReference>
<dbReference type="GO" id="GO:0051539">
    <property type="term" value="F:4 iron, 4 sulfur cluster binding"/>
    <property type="evidence" value="ECO:0007669"/>
    <property type="project" value="UniProtKB-KW"/>
</dbReference>
<dbReference type="GO" id="GO:0046872">
    <property type="term" value="F:metal ion binding"/>
    <property type="evidence" value="ECO:0007669"/>
    <property type="project" value="UniProtKB-KW"/>
</dbReference>
<keyword evidence="4" id="KW-0408">Iron</keyword>
<dbReference type="GeneID" id="1473408"/>
<dbReference type="SFLD" id="SFLDS00029">
    <property type="entry name" value="Radical_SAM"/>
    <property type="match status" value="1"/>
</dbReference>
<protein>
    <submittedName>
        <fullName evidence="7">Radical SAM protein</fullName>
    </submittedName>
</protein>
<dbReference type="InterPro" id="IPR023821">
    <property type="entry name" value="rSAM_TatD-assoc"/>
</dbReference>
<keyword evidence="2" id="KW-0949">S-adenosyl-L-methionine</keyword>
<keyword evidence="5" id="KW-0411">Iron-sulfur</keyword>
<gene>
    <name evidence="7" type="ORF">HA338_09100</name>
</gene>
<evidence type="ECO:0000313" key="8">
    <source>
        <dbReference type="Proteomes" id="UP000600774"/>
    </source>
</evidence>
<evidence type="ECO:0000256" key="4">
    <source>
        <dbReference type="ARBA" id="ARBA00023004"/>
    </source>
</evidence>
<dbReference type="PANTHER" id="PTHR42836:SF1">
    <property type="entry name" value="7-CARBOXY-7-DEAZAGUANINE SYNTHASE"/>
    <property type="match status" value="1"/>
</dbReference>
<evidence type="ECO:0000259" key="6">
    <source>
        <dbReference type="PROSITE" id="PS51918"/>
    </source>
</evidence>
<dbReference type="RefSeq" id="WP_011021534.1">
    <property type="nucleotide sequence ID" value="NZ_DUJU01000105.1"/>
</dbReference>
<evidence type="ECO:0000256" key="1">
    <source>
        <dbReference type="ARBA" id="ARBA00022485"/>
    </source>
</evidence>
<sequence length="219" mass="24854">MVIRNVRTLIRMNTIYYEAHNNLYLNLTNRCSADCVFCIRNFADGVYGYDLRLSKEPTTEEILEALEGLDLSNYREVVFTGLGEPTLRFDVVLAVTRWLKSRGIRVRLDTNGHAALINPELDVVSELKNAGMDFISVSLNAESEEKYNKLCRPVHKNAYREILDFVKKAGEAGIPTRVTVVKIPEIDVEKCRQVSEELGSEFHIRTLSEAASKEIRGNN</sequence>